<feature type="region of interest" description="Disordered" evidence="7">
    <location>
        <begin position="480"/>
        <end position="551"/>
    </location>
</feature>
<organism evidence="10 11">
    <name type="scientific">Thyridium curvatum</name>
    <dbReference type="NCBI Taxonomy" id="1093900"/>
    <lineage>
        <taxon>Eukaryota</taxon>
        <taxon>Fungi</taxon>
        <taxon>Dikarya</taxon>
        <taxon>Ascomycota</taxon>
        <taxon>Pezizomycotina</taxon>
        <taxon>Sordariomycetes</taxon>
        <taxon>Sordariomycetidae</taxon>
        <taxon>Thyridiales</taxon>
        <taxon>Thyridiaceae</taxon>
        <taxon>Thyridium</taxon>
    </lineage>
</organism>
<dbReference type="PROSITE" id="PS51285">
    <property type="entry name" value="AGC_KINASE_CTER"/>
    <property type="match status" value="1"/>
</dbReference>
<dbReference type="GO" id="GO:0001664">
    <property type="term" value="F:G protein-coupled receptor binding"/>
    <property type="evidence" value="ECO:0007669"/>
    <property type="project" value="TreeGrafter"/>
</dbReference>
<reference evidence="10 11" key="1">
    <citation type="submission" date="2019-06" db="EMBL/GenBank/DDBJ databases">
        <title>Draft genome sequence of the filamentous fungus Phialemoniopsis curvata isolated from diesel fuel.</title>
        <authorList>
            <person name="Varaljay V.A."/>
            <person name="Lyon W.J."/>
            <person name="Crouch A.L."/>
            <person name="Drake C.E."/>
            <person name="Hollomon J.M."/>
            <person name="Nadeau L.J."/>
            <person name="Nunn H.S."/>
            <person name="Stevenson B.S."/>
            <person name="Bojanowski C.L."/>
            <person name="Crookes-Goodson W.J."/>
        </authorList>
    </citation>
    <scope>NUCLEOTIDE SEQUENCE [LARGE SCALE GENOMIC DNA]</scope>
    <source>
        <strain evidence="10 11">D216</strain>
    </source>
</reference>
<evidence type="ECO:0000259" key="8">
    <source>
        <dbReference type="PROSITE" id="PS50011"/>
    </source>
</evidence>
<feature type="binding site" evidence="6">
    <location>
        <position position="53"/>
    </location>
    <ligand>
        <name>ATP</name>
        <dbReference type="ChEBI" id="CHEBI:30616"/>
    </ligand>
</feature>
<sequence>MGNSQGKPVDLDGEVNLNHFRLLRVVGRGAFGKVRIVERKDTGLSFALKYIRKDEVVRSESVRNIIRERRMLEHVNHPFICNLRYSFQDIEYMYLVVDLMSGGDLRFHISRKTFTEEAVRFWIAELGCALKYIHGQGIIHRDVKPDNVLLDADGHVHLTDFNVASDVVPGKSLTSKSGTLAYLAPEVYAGRGYDVRADWWSLGVTFYECIYNKRPFEGNSESTLSQVVQLANPKYPVTSPAVSLLCLYAIKDALDPNPDKRLGHTWESFIKHDFFQAIDFVALERKQIEPVFVPSADKTNFDATYDLEELLLEEAPLEARARRQKPRERLKDDATDKEIREDELYRMIERDFQPFDYTVAAYKKMTEQAEQQASMPQEGGPPQALTTDEATPVMPAVNGVAQPGLQPAGSSQDGSPKSAKARPSSSHARRHPPGRPPPLPPYPSSYTNNLAGNADGGTRIGRVGAVSGIVVESPTGGMQVTLDGGGSWSDLARQDATLPTDAAGVANDGNKQDSSSGGVFGFLSRKKGRGNSPKPKERGVLGKEGARQVIG</sequence>
<accession>A0A507AU43</accession>
<dbReference type="PROSITE" id="PS00108">
    <property type="entry name" value="PROTEIN_KINASE_ST"/>
    <property type="match status" value="1"/>
</dbReference>
<dbReference type="SUPFAM" id="SSF56112">
    <property type="entry name" value="Protein kinase-like (PK-like)"/>
    <property type="match status" value="1"/>
</dbReference>
<evidence type="ECO:0000313" key="10">
    <source>
        <dbReference type="EMBL" id="TPX10226.1"/>
    </source>
</evidence>
<evidence type="ECO:0000259" key="9">
    <source>
        <dbReference type="PROSITE" id="PS51285"/>
    </source>
</evidence>
<feature type="domain" description="AGC-kinase C-terminal" evidence="9">
    <location>
        <begin position="276"/>
        <end position="367"/>
    </location>
</feature>
<keyword evidence="2" id="KW-0808">Transferase</keyword>
<keyword evidence="11" id="KW-1185">Reference proteome</keyword>
<dbReference type="Gene3D" id="1.10.510.10">
    <property type="entry name" value="Transferase(Phosphotransferase) domain 1"/>
    <property type="match status" value="1"/>
</dbReference>
<dbReference type="RefSeq" id="XP_030991937.1">
    <property type="nucleotide sequence ID" value="XM_031135501.1"/>
</dbReference>
<dbReference type="PROSITE" id="PS50011">
    <property type="entry name" value="PROTEIN_KINASE_DOM"/>
    <property type="match status" value="1"/>
</dbReference>
<dbReference type="AlphaFoldDB" id="A0A507AU43"/>
<dbReference type="GO" id="GO:0007186">
    <property type="term" value="P:G protein-coupled receptor signaling pathway"/>
    <property type="evidence" value="ECO:0007669"/>
    <property type="project" value="TreeGrafter"/>
</dbReference>
<dbReference type="EMBL" id="SKBQ01000005">
    <property type="protein sequence ID" value="TPX10226.1"/>
    <property type="molecule type" value="Genomic_DNA"/>
</dbReference>
<evidence type="ECO:0000256" key="7">
    <source>
        <dbReference type="SAM" id="MobiDB-lite"/>
    </source>
</evidence>
<feature type="compositionally biased region" description="Pro residues" evidence="7">
    <location>
        <begin position="434"/>
        <end position="443"/>
    </location>
</feature>
<dbReference type="InterPro" id="IPR011009">
    <property type="entry name" value="Kinase-like_dom_sf"/>
</dbReference>
<dbReference type="PANTHER" id="PTHR24355">
    <property type="entry name" value="G PROTEIN-COUPLED RECEPTOR KINASE/RIBOSOMAL PROTEIN S6 KINASE"/>
    <property type="match status" value="1"/>
</dbReference>
<proteinExistence type="predicted"/>
<dbReference type="PROSITE" id="PS00107">
    <property type="entry name" value="PROTEIN_KINASE_ATP"/>
    <property type="match status" value="1"/>
</dbReference>
<keyword evidence="4" id="KW-0418">Kinase</keyword>
<dbReference type="FunFam" id="1.10.510.10:FF:000469">
    <property type="entry name" value="Serine/threonine-protein kinase 32B"/>
    <property type="match status" value="1"/>
</dbReference>
<evidence type="ECO:0000256" key="2">
    <source>
        <dbReference type="ARBA" id="ARBA00022679"/>
    </source>
</evidence>
<dbReference type="FunFam" id="3.30.200.20:FF:000354">
    <property type="entry name" value="AGC/YANK protein kinase"/>
    <property type="match status" value="1"/>
</dbReference>
<dbReference type="Pfam" id="PF00069">
    <property type="entry name" value="Pkinase"/>
    <property type="match status" value="1"/>
</dbReference>
<keyword evidence="5 6" id="KW-0067">ATP-binding</keyword>
<evidence type="ECO:0000256" key="4">
    <source>
        <dbReference type="ARBA" id="ARBA00022777"/>
    </source>
</evidence>
<dbReference type="Proteomes" id="UP000319257">
    <property type="component" value="Unassembled WGS sequence"/>
</dbReference>
<feature type="region of interest" description="Disordered" evidence="7">
    <location>
        <begin position="368"/>
        <end position="457"/>
    </location>
</feature>
<dbReference type="GO" id="GO:0009966">
    <property type="term" value="P:regulation of signal transduction"/>
    <property type="evidence" value="ECO:0007669"/>
    <property type="project" value="TreeGrafter"/>
</dbReference>
<protein>
    <recommendedName>
        <fullName evidence="12">Protein kinase domain-containing protein</fullName>
    </recommendedName>
</protein>
<dbReference type="InterPro" id="IPR000719">
    <property type="entry name" value="Prot_kinase_dom"/>
</dbReference>
<gene>
    <name evidence="10" type="ORF">E0L32_001423</name>
</gene>
<evidence type="ECO:0000256" key="6">
    <source>
        <dbReference type="PROSITE-ProRule" id="PRU10141"/>
    </source>
</evidence>
<dbReference type="GO" id="GO:0004703">
    <property type="term" value="F:G protein-coupled receptor kinase activity"/>
    <property type="evidence" value="ECO:0007669"/>
    <property type="project" value="TreeGrafter"/>
</dbReference>
<evidence type="ECO:0000256" key="3">
    <source>
        <dbReference type="ARBA" id="ARBA00022741"/>
    </source>
</evidence>
<keyword evidence="3 6" id="KW-0547">Nucleotide-binding</keyword>
<name>A0A507AU43_9PEZI</name>
<dbReference type="SMART" id="SM00220">
    <property type="entry name" value="S_TKc"/>
    <property type="match status" value="1"/>
</dbReference>
<dbReference type="InterPro" id="IPR008271">
    <property type="entry name" value="Ser/Thr_kinase_AS"/>
</dbReference>
<feature type="compositionally biased region" description="Basic and acidic residues" evidence="7">
    <location>
        <begin position="534"/>
        <end position="551"/>
    </location>
</feature>
<evidence type="ECO:0000256" key="1">
    <source>
        <dbReference type="ARBA" id="ARBA00022527"/>
    </source>
</evidence>
<dbReference type="STRING" id="1093900.A0A507AU43"/>
<dbReference type="OrthoDB" id="354826at2759"/>
<dbReference type="CDD" id="cd05578">
    <property type="entry name" value="STKc_Yank1"/>
    <property type="match status" value="1"/>
</dbReference>
<comment type="caution">
    <text evidence="10">The sequence shown here is derived from an EMBL/GenBank/DDBJ whole genome shotgun (WGS) entry which is preliminary data.</text>
</comment>
<dbReference type="PANTHER" id="PTHR24355:SF30">
    <property type="entry name" value="SERINE_THREONINE-PROTEIN KINASE 32B ISOFORM X1"/>
    <property type="match status" value="1"/>
</dbReference>
<feature type="compositionally biased region" description="Low complexity" evidence="7">
    <location>
        <begin position="414"/>
        <end position="426"/>
    </location>
</feature>
<dbReference type="Gene3D" id="3.30.200.20">
    <property type="entry name" value="Phosphorylase Kinase, domain 1"/>
    <property type="match status" value="1"/>
</dbReference>
<dbReference type="InterPro" id="IPR000961">
    <property type="entry name" value="AGC-kinase_C"/>
</dbReference>
<feature type="domain" description="Protein kinase" evidence="8">
    <location>
        <begin position="20"/>
        <end position="275"/>
    </location>
</feature>
<evidence type="ECO:0000313" key="11">
    <source>
        <dbReference type="Proteomes" id="UP000319257"/>
    </source>
</evidence>
<dbReference type="GeneID" id="41968870"/>
<keyword evidence="1" id="KW-0723">Serine/threonine-protein kinase</keyword>
<dbReference type="InParanoid" id="A0A507AU43"/>
<evidence type="ECO:0000256" key="5">
    <source>
        <dbReference type="ARBA" id="ARBA00022840"/>
    </source>
</evidence>
<dbReference type="GO" id="GO:0005524">
    <property type="term" value="F:ATP binding"/>
    <property type="evidence" value="ECO:0007669"/>
    <property type="project" value="UniProtKB-UniRule"/>
</dbReference>
<evidence type="ECO:0008006" key="12">
    <source>
        <dbReference type="Google" id="ProtNLM"/>
    </source>
</evidence>
<dbReference type="InterPro" id="IPR017441">
    <property type="entry name" value="Protein_kinase_ATP_BS"/>
</dbReference>